<dbReference type="SUPFAM" id="SSF48498">
    <property type="entry name" value="Tetracyclin repressor-like, C-terminal domain"/>
    <property type="match status" value="1"/>
</dbReference>
<protein>
    <submittedName>
        <fullName evidence="4">TetR/AcrR family transcriptional regulator</fullName>
    </submittedName>
</protein>
<dbReference type="InterPro" id="IPR001647">
    <property type="entry name" value="HTH_TetR"/>
</dbReference>
<dbReference type="InterPro" id="IPR009057">
    <property type="entry name" value="Homeodomain-like_sf"/>
</dbReference>
<feature type="domain" description="HTH tetR-type" evidence="3">
    <location>
        <begin position="12"/>
        <end position="72"/>
    </location>
</feature>
<sequence>MRSPLRSHKKTGPKPTFTADEAIDAVFDIGLDRFTLGQVAEKLGVATSALYRLFKSREDLMEACLARVSSEYPPPEGDSADALLRDYANKVWELMDTHPGLDLLFVQFSATSRFIAPHLNALINALEDIAGWDVEIGLLAVDTVTNIIMATHAAAASFNNVKDDTDIAQPTRGNIVLFSRLKWRDRANLDTKLDFLIPAFAAEAERRAQESGTTTRG</sequence>
<evidence type="ECO:0000313" key="6">
    <source>
        <dbReference type="Proteomes" id="UP001284901"/>
    </source>
</evidence>
<evidence type="ECO:0000313" key="7">
    <source>
        <dbReference type="Proteomes" id="UP001288320"/>
    </source>
</evidence>
<dbReference type="Gene3D" id="1.10.357.10">
    <property type="entry name" value="Tetracycline Repressor, domain 2"/>
    <property type="match status" value="1"/>
</dbReference>
<dbReference type="EMBL" id="JAWNFY010000003">
    <property type="protein sequence ID" value="MDY5145670.1"/>
    <property type="molecule type" value="Genomic_DNA"/>
</dbReference>
<dbReference type="SUPFAM" id="SSF46689">
    <property type="entry name" value="Homeodomain-like"/>
    <property type="match status" value="1"/>
</dbReference>
<evidence type="ECO:0000313" key="5">
    <source>
        <dbReference type="EMBL" id="MDY5145670.1"/>
    </source>
</evidence>
<proteinExistence type="predicted"/>
<dbReference type="Proteomes" id="UP001284901">
    <property type="component" value="Unassembled WGS sequence"/>
</dbReference>
<feature type="DNA-binding region" description="H-T-H motif" evidence="2">
    <location>
        <begin position="35"/>
        <end position="54"/>
    </location>
</feature>
<dbReference type="PROSITE" id="PS50977">
    <property type="entry name" value="HTH_TETR_2"/>
    <property type="match status" value="1"/>
</dbReference>
<organism evidence="4 7">
    <name type="scientific">Actinotignum timonense</name>
    <dbReference type="NCBI Taxonomy" id="1870995"/>
    <lineage>
        <taxon>Bacteria</taxon>
        <taxon>Bacillati</taxon>
        <taxon>Actinomycetota</taxon>
        <taxon>Actinomycetes</taxon>
        <taxon>Actinomycetales</taxon>
        <taxon>Actinomycetaceae</taxon>
        <taxon>Actinotignum</taxon>
    </lineage>
</organism>
<evidence type="ECO:0000256" key="2">
    <source>
        <dbReference type="PROSITE-ProRule" id="PRU00335"/>
    </source>
</evidence>
<evidence type="ECO:0000313" key="4">
    <source>
        <dbReference type="EMBL" id="MDY5139879.1"/>
    </source>
</evidence>
<reference evidence="4 6" key="1">
    <citation type="submission" date="2023-10" db="EMBL/GenBank/DDBJ databases">
        <title>Whole Genome based description of the genera Actinobaculum and Actinotignum reveals a complex phylogenetic relationship within the species included in the genus Actinotignum.</title>
        <authorList>
            <person name="Jensen C.S."/>
            <person name="Dargis R."/>
            <person name="Kemp M."/>
            <person name="Christensen J.J."/>
        </authorList>
    </citation>
    <scope>NUCLEOTIDE SEQUENCE</scope>
    <source>
        <strain evidence="5 6">SLA_B089</strain>
        <strain evidence="4">SLA_B245</strain>
    </source>
</reference>
<evidence type="ECO:0000259" key="3">
    <source>
        <dbReference type="PROSITE" id="PS50977"/>
    </source>
</evidence>
<dbReference type="AlphaFoldDB" id="A0AAW9HA47"/>
<dbReference type="InterPro" id="IPR036271">
    <property type="entry name" value="Tet_transcr_reg_TetR-rel_C_sf"/>
</dbReference>
<dbReference type="Pfam" id="PF00440">
    <property type="entry name" value="TetR_N"/>
    <property type="match status" value="1"/>
</dbReference>
<dbReference type="GO" id="GO:0003677">
    <property type="term" value="F:DNA binding"/>
    <property type="evidence" value="ECO:0007669"/>
    <property type="project" value="UniProtKB-UniRule"/>
</dbReference>
<dbReference type="GeneID" id="92813846"/>
<accession>A0AAW9HA47</accession>
<name>A0AAW9HA47_9ACTO</name>
<evidence type="ECO:0000256" key="1">
    <source>
        <dbReference type="ARBA" id="ARBA00023125"/>
    </source>
</evidence>
<keyword evidence="6" id="KW-1185">Reference proteome</keyword>
<dbReference type="Proteomes" id="UP001288320">
    <property type="component" value="Unassembled WGS sequence"/>
</dbReference>
<gene>
    <name evidence="4" type="ORF">R6G74_00910</name>
    <name evidence="5" type="ORF">R6P33_01355</name>
</gene>
<keyword evidence="1 2" id="KW-0238">DNA-binding</keyword>
<dbReference type="RefSeq" id="WP_087071039.1">
    <property type="nucleotide sequence ID" value="NZ_CP136960.1"/>
</dbReference>
<comment type="caution">
    <text evidence="4">The sequence shown here is derived from an EMBL/GenBank/DDBJ whole genome shotgun (WGS) entry which is preliminary data.</text>
</comment>
<dbReference type="EMBL" id="JAWNFV010000001">
    <property type="protein sequence ID" value="MDY5139879.1"/>
    <property type="molecule type" value="Genomic_DNA"/>
</dbReference>